<proteinExistence type="inferred from homology"/>
<evidence type="ECO:0000313" key="28">
    <source>
        <dbReference type="Proteomes" id="UP000243719"/>
    </source>
</evidence>
<dbReference type="Proteomes" id="UP000243719">
    <property type="component" value="Unassembled WGS sequence"/>
</dbReference>
<dbReference type="InterPro" id="IPR011701">
    <property type="entry name" value="MFS"/>
</dbReference>
<evidence type="ECO:0000259" key="26">
    <source>
        <dbReference type="PROSITE" id="PS50850"/>
    </source>
</evidence>
<comment type="subcellular location">
    <subcellularLocation>
        <location evidence="1">Lysosome membrane</location>
        <topology evidence="1">Multi-pass membrane protein</topology>
    </subcellularLocation>
</comment>
<keyword evidence="3" id="KW-0813">Transport</keyword>
<evidence type="ECO:0000256" key="5">
    <source>
        <dbReference type="ARBA" id="ARBA00022989"/>
    </source>
</evidence>
<feature type="transmembrane region" description="Helical" evidence="25">
    <location>
        <begin position="227"/>
        <end position="252"/>
    </location>
</feature>
<sequence>MSDRNLAGSSNRGQTHVAFIVAWALCLLFYFEQYALRSAPGVMVPELVSAFGLSALGVSALVGLYYYTYSLFSILAGASLDRFGGKYAIPFGVALLAVGAALFGTGSVASAQWGRLLQGAGSAFAFTGAVYLATHGFPGRYLATAVGFTQCFGMLGGSAGQFVVAPLIHGGVTWQAFWLYAGAVAALIAVLLLLATPGGHDARASNQDSIWSMFRPYKVVLRNPQSYLCGFAAGLLFLPTTIGDMIWGVAFLRDGWHLSYIEAVHRATMVPLGWVVGCPVLGYLADRIGRRKPVLIGGALLMLVSTAAILYLPPDSAPPYLLGFLLGFGSGAAMIPYTIIKEVNPDHVKGSATGAINFLVFTFSALMAPVYGWLLTHISQGRAINVGDFAHAGLMGIGGIVLAIVLAAFLKETGRAARVA</sequence>
<evidence type="ECO:0000256" key="6">
    <source>
        <dbReference type="ARBA" id="ARBA00023136"/>
    </source>
</evidence>
<evidence type="ECO:0000256" key="14">
    <source>
        <dbReference type="ARBA" id="ARBA00044898"/>
    </source>
</evidence>
<evidence type="ECO:0000256" key="10">
    <source>
        <dbReference type="ARBA" id="ARBA00044881"/>
    </source>
</evidence>
<evidence type="ECO:0000256" key="18">
    <source>
        <dbReference type="ARBA" id="ARBA00044912"/>
    </source>
</evidence>
<comment type="catalytic activity">
    <reaction evidence="20">
        <text>L-lysyl-glycine(out) = L-lysyl-glycine(in)</text>
        <dbReference type="Rhea" id="RHEA:79407"/>
        <dbReference type="ChEBI" id="CHEBI:191202"/>
    </reaction>
</comment>
<feature type="transmembrane region" description="Helical" evidence="25">
    <location>
        <begin position="389"/>
        <end position="410"/>
    </location>
</feature>
<evidence type="ECO:0000256" key="7">
    <source>
        <dbReference type="ARBA" id="ARBA00023228"/>
    </source>
</evidence>
<evidence type="ECO:0000256" key="20">
    <source>
        <dbReference type="ARBA" id="ARBA00044924"/>
    </source>
</evidence>
<evidence type="ECO:0000256" key="24">
    <source>
        <dbReference type="ARBA" id="ARBA00046376"/>
    </source>
</evidence>
<feature type="transmembrane region" description="Helical" evidence="25">
    <location>
        <begin position="12"/>
        <end position="31"/>
    </location>
</feature>
<comment type="similarity">
    <text evidence="2">Belongs to the major facilitator superfamily.</text>
</comment>
<comment type="catalytic activity">
    <reaction evidence="18">
        <text>L-histidyl-L-alpha-amino acid(out) = L-histidyl-L-alpha-amino acid(in)</text>
        <dbReference type="Rhea" id="RHEA:79379"/>
        <dbReference type="ChEBI" id="CHEBI:229964"/>
    </reaction>
</comment>
<evidence type="ECO:0000256" key="16">
    <source>
        <dbReference type="ARBA" id="ARBA00044900"/>
    </source>
</evidence>
<evidence type="ECO:0000256" key="22">
    <source>
        <dbReference type="ARBA" id="ARBA00045018"/>
    </source>
</evidence>
<dbReference type="SUPFAM" id="SSF103473">
    <property type="entry name" value="MFS general substrate transporter"/>
    <property type="match status" value="1"/>
</dbReference>
<dbReference type="STRING" id="1770053.SAMN05216551_102146"/>
<dbReference type="InterPro" id="IPR020846">
    <property type="entry name" value="MFS_dom"/>
</dbReference>
<dbReference type="CDD" id="cd06174">
    <property type="entry name" value="MFS"/>
    <property type="match status" value="1"/>
</dbReference>
<comment type="subunit">
    <text evidence="24">Homodimer. Interacts with lysosomal protein GLMP (via lumenal domain); the interaction starts while both proteins are still in the endoplasmic reticulum and is required for stabilization of MFSD1 in lysosomes but has no direct effect on its targeting to lysosomes or transporter activity.</text>
</comment>
<dbReference type="GO" id="GO:0005765">
    <property type="term" value="C:lysosomal membrane"/>
    <property type="evidence" value="ECO:0007669"/>
    <property type="project" value="UniProtKB-SubCell"/>
</dbReference>
<comment type="function">
    <text evidence="23">Lysosomal dipeptide uniporter that selectively exports lysine, arginine or histidine-containing dipeptides with a net positive charge from the lysosome lumen into the cytosol. Could play a role in a specific type of protein O-glycosylation indirectly regulating macrophages migration and tissue invasion. Also essential for liver homeostasis.</text>
</comment>
<dbReference type="InterPro" id="IPR036259">
    <property type="entry name" value="MFS_trans_sf"/>
</dbReference>
<dbReference type="Gene3D" id="1.20.1250.20">
    <property type="entry name" value="MFS general substrate transporter like domains"/>
    <property type="match status" value="2"/>
</dbReference>
<comment type="catalytic activity">
    <reaction evidence="9">
        <text>L-histidyl-glycine(out) = L-histidyl-glycine(in)</text>
        <dbReference type="Rhea" id="RHEA:79395"/>
        <dbReference type="ChEBI" id="CHEBI:229957"/>
    </reaction>
</comment>
<evidence type="ECO:0000256" key="8">
    <source>
        <dbReference type="ARBA" id="ARBA00044876"/>
    </source>
</evidence>
<evidence type="ECO:0000256" key="25">
    <source>
        <dbReference type="SAM" id="Phobius"/>
    </source>
</evidence>
<accession>A0A1H2PMK2</accession>
<evidence type="ECO:0000256" key="9">
    <source>
        <dbReference type="ARBA" id="ARBA00044878"/>
    </source>
</evidence>
<feature type="transmembrane region" description="Helical" evidence="25">
    <location>
        <begin position="352"/>
        <end position="374"/>
    </location>
</feature>
<feature type="transmembrane region" description="Helical" evidence="25">
    <location>
        <begin position="176"/>
        <end position="195"/>
    </location>
</feature>
<evidence type="ECO:0000256" key="3">
    <source>
        <dbReference type="ARBA" id="ARBA00022448"/>
    </source>
</evidence>
<comment type="catalytic activity">
    <reaction evidence="14">
        <text>L-aspartyl-L-lysine(out) = L-aspartyl-L-lysine(in)</text>
        <dbReference type="Rhea" id="RHEA:79411"/>
        <dbReference type="ChEBI" id="CHEBI:229953"/>
    </reaction>
</comment>
<feature type="transmembrane region" description="Helical" evidence="25">
    <location>
        <begin position="264"/>
        <end position="285"/>
    </location>
</feature>
<name>A0A1H2PMK2_9BURK</name>
<comment type="catalytic activity">
    <reaction evidence="12">
        <text>L-lysyl-L-alpha-amino acid(out) = L-lysyl-L-alpha-amino acid(in)</text>
        <dbReference type="Rhea" id="RHEA:79387"/>
        <dbReference type="ChEBI" id="CHEBI:229965"/>
    </reaction>
</comment>
<comment type="catalytic activity">
    <reaction evidence="16">
        <text>L-lysyl-L-lysine(out) = L-lysyl-L-lysine(in)</text>
        <dbReference type="Rhea" id="RHEA:79403"/>
        <dbReference type="ChEBI" id="CHEBI:229956"/>
    </reaction>
</comment>
<evidence type="ECO:0000256" key="11">
    <source>
        <dbReference type="ARBA" id="ARBA00044884"/>
    </source>
</evidence>
<dbReference type="OrthoDB" id="5291895at2"/>
<feature type="transmembrane region" description="Helical" evidence="25">
    <location>
        <begin position="294"/>
        <end position="314"/>
    </location>
</feature>
<evidence type="ECO:0000256" key="19">
    <source>
        <dbReference type="ARBA" id="ARBA00044919"/>
    </source>
</evidence>
<protein>
    <recommendedName>
        <fullName evidence="21">Lysosomal dipeptide transporter MFSD1</fullName>
    </recommendedName>
    <alternativeName>
        <fullName evidence="22">Major facilitator superfamily domain-containing protein 1</fullName>
    </alternativeName>
</protein>
<keyword evidence="5 25" id="KW-1133">Transmembrane helix</keyword>
<feature type="transmembrane region" description="Helical" evidence="25">
    <location>
        <begin position="87"/>
        <end position="110"/>
    </location>
</feature>
<comment type="catalytic activity">
    <reaction evidence="17">
        <text>L-arginyl-glycine(out) = L-arginyl-glycine(in)</text>
        <dbReference type="Rhea" id="RHEA:79391"/>
        <dbReference type="ChEBI" id="CHEBI:229955"/>
    </reaction>
</comment>
<feature type="domain" description="Major facilitator superfamily (MFS) profile" evidence="26">
    <location>
        <begin position="18"/>
        <end position="415"/>
    </location>
</feature>
<dbReference type="InterPro" id="IPR052187">
    <property type="entry name" value="MFSD1"/>
</dbReference>
<dbReference type="PANTHER" id="PTHR23512:SF3">
    <property type="entry name" value="MAJOR FACILITATOR SUPERFAMILY DOMAIN-CONTAINING PROTEIN 1"/>
    <property type="match status" value="1"/>
</dbReference>
<feature type="transmembrane region" description="Helical" evidence="25">
    <location>
        <begin position="320"/>
        <end position="340"/>
    </location>
</feature>
<reference evidence="28" key="1">
    <citation type="submission" date="2016-09" db="EMBL/GenBank/DDBJ databases">
        <authorList>
            <person name="Varghese N."/>
            <person name="Submissions S."/>
        </authorList>
    </citation>
    <scope>NUCLEOTIDE SEQUENCE [LARGE SCALE GENOMIC DNA]</scope>
    <source>
        <strain evidence="28">JS23</strain>
    </source>
</reference>
<dbReference type="AlphaFoldDB" id="A0A1H2PMK2"/>
<dbReference type="GO" id="GO:0022857">
    <property type="term" value="F:transmembrane transporter activity"/>
    <property type="evidence" value="ECO:0007669"/>
    <property type="project" value="InterPro"/>
</dbReference>
<comment type="catalytic activity">
    <reaction evidence="8">
        <text>L-lysyl-L-alanine(out) = L-lysyl-L-alanine(in)</text>
        <dbReference type="Rhea" id="RHEA:79399"/>
        <dbReference type="ChEBI" id="CHEBI:229954"/>
    </reaction>
</comment>
<comment type="catalytic activity">
    <reaction evidence="15">
        <text>L-arginyl-L-alpha-amino acid(out) = L-arginyl-L-alpha-amino acid(in)</text>
        <dbReference type="Rhea" id="RHEA:79371"/>
        <dbReference type="ChEBI" id="CHEBI:84315"/>
    </reaction>
</comment>
<dbReference type="RefSeq" id="WP_091904948.1">
    <property type="nucleotide sequence ID" value="NZ_FNLO01000002.1"/>
</dbReference>
<evidence type="ECO:0000313" key="27">
    <source>
        <dbReference type="EMBL" id="SDV46967.1"/>
    </source>
</evidence>
<dbReference type="InterPro" id="IPR005829">
    <property type="entry name" value="Sugar_transporter_CS"/>
</dbReference>
<keyword evidence="28" id="KW-1185">Reference proteome</keyword>
<organism evidence="27 28">
    <name type="scientific">Chitinasiproducens palmae</name>
    <dbReference type="NCBI Taxonomy" id="1770053"/>
    <lineage>
        <taxon>Bacteria</taxon>
        <taxon>Pseudomonadati</taxon>
        <taxon>Pseudomonadota</taxon>
        <taxon>Betaproteobacteria</taxon>
        <taxon>Burkholderiales</taxon>
        <taxon>Burkholderiaceae</taxon>
        <taxon>Chitinasiproducens</taxon>
    </lineage>
</organism>
<gene>
    <name evidence="27" type="ORF">SAMN05216551_102146</name>
</gene>
<dbReference type="PANTHER" id="PTHR23512">
    <property type="entry name" value="MAJOR FACILITATOR SUPERFAMILY DOMAIN-CONTAINING PROTEIN 1"/>
    <property type="match status" value="1"/>
</dbReference>
<feature type="transmembrane region" description="Helical" evidence="25">
    <location>
        <begin position="116"/>
        <end position="134"/>
    </location>
</feature>
<evidence type="ECO:0000256" key="2">
    <source>
        <dbReference type="ARBA" id="ARBA00008335"/>
    </source>
</evidence>
<evidence type="ECO:0000256" key="15">
    <source>
        <dbReference type="ARBA" id="ARBA00044899"/>
    </source>
</evidence>
<evidence type="ECO:0000256" key="1">
    <source>
        <dbReference type="ARBA" id="ARBA00004155"/>
    </source>
</evidence>
<feature type="transmembrane region" description="Helical" evidence="25">
    <location>
        <begin position="51"/>
        <end position="75"/>
    </location>
</feature>
<comment type="catalytic activity">
    <reaction evidence="19">
        <text>L-alanyl-L-lysine(out) = L-alanyl-L-lysine(in)</text>
        <dbReference type="Rhea" id="RHEA:79415"/>
        <dbReference type="ChEBI" id="CHEBI:192470"/>
    </reaction>
</comment>
<dbReference type="Pfam" id="PF07690">
    <property type="entry name" value="MFS_1"/>
    <property type="match status" value="1"/>
</dbReference>
<keyword evidence="6 25" id="KW-0472">Membrane</keyword>
<comment type="catalytic activity">
    <reaction evidence="11">
        <text>L-alpha-aminoacyl-L-histidine(out) = L-alpha-aminoacyl-L-histidine(in)</text>
        <dbReference type="Rhea" id="RHEA:79375"/>
        <dbReference type="ChEBI" id="CHEBI:229967"/>
    </reaction>
</comment>
<evidence type="ECO:0000256" key="12">
    <source>
        <dbReference type="ARBA" id="ARBA00044891"/>
    </source>
</evidence>
<evidence type="ECO:0000256" key="21">
    <source>
        <dbReference type="ARBA" id="ARBA00044985"/>
    </source>
</evidence>
<dbReference type="PROSITE" id="PS00216">
    <property type="entry name" value="SUGAR_TRANSPORT_1"/>
    <property type="match status" value="1"/>
</dbReference>
<evidence type="ECO:0000256" key="23">
    <source>
        <dbReference type="ARBA" id="ARBA00045709"/>
    </source>
</evidence>
<evidence type="ECO:0000256" key="17">
    <source>
        <dbReference type="ARBA" id="ARBA00044903"/>
    </source>
</evidence>
<dbReference type="EMBL" id="FNLO01000002">
    <property type="protein sequence ID" value="SDV46967.1"/>
    <property type="molecule type" value="Genomic_DNA"/>
</dbReference>
<keyword evidence="7" id="KW-0458">Lysosome</keyword>
<evidence type="ECO:0000256" key="4">
    <source>
        <dbReference type="ARBA" id="ARBA00022692"/>
    </source>
</evidence>
<comment type="catalytic activity">
    <reaction evidence="13">
        <text>L-alpha-aminoacyl-L-lysine(out) = L-alpha-aminoacyl-L-lysine(in)</text>
        <dbReference type="Rhea" id="RHEA:79383"/>
        <dbReference type="ChEBI" id="CHEBI:229966"/>
    </reaction>
</comment>
<keyword evidence="4 25" id="KW-0812">Transmembrane</keyword>
<comment type="catalytic activity">
    <reaction evidence="10">
        <text>L-alpha-aminoacyl-L-arginine(out) = L-alpha-aminoacyl-L-arginine(in)</text>
        <dbReference type="Rhea" id="RHEA:79367"/>
        <dbReference type="ChEBI" id="CHEBI:229968"/>
    </reaction>
</comment>
<evidence type="ECO:0000256" key="13">
    <source>
        <dbReference type="ARBA" id="ARBA00044893"/>
    </source>
</evidence>
<dbReference type="PROSITE" id="PS50850">
    <property type="entry name" value="MFS"/>
    <property type="match status" value="1"/>
</dbReference>